<evidence type="ECO:0000313" key="2">
    <source>
        <dbReference type="EMBL" id="KNE64488.1"/>
    </source>
</evidence>
<organism evidence="2 3">
    <name type="scientific">Allomyces macrogynus (strain ATCC 38327)</name>
    <name type="common">Allomyces javanicus var. macrogynus</name>
    <dbReference type="NCBI Taxonomy" id="578462"/>
    <lineage>
        <taxon>Eukaryota</taxon>
        <taxon>Fungi</taxon>
        <taxon>Fungi incertae sedis</taxon>
        <taxon>Blastocladiomycota</taxon>
        <taxon>Blastocladiomycetes</taxon>
        <taxon>Blastocladiales</taxon>
        <taxon>Blastocladiaceae</taxon>
        <taxon>Allomyces</taxon>
    </lineage>
</organism>
<name>A0A0L0SPQ0_ALLM3</name>
<proteinExistence type="predicted"/>
<gene>
    <name evidence="2" type="ORF">AMAG_19169</name>
</gene>
<dbReference type="eggNOG" id="KOG3078">
    <property type="taxonomic scope" value="Eukaryota"/>
</dbReference>
<dbReference type="PANTHER" id="PTHR48079">
    <property type="entry name" value="PROTEIN YEEZ"/>
    <property type="match status" value="1"/>
</dbReference>
<dbReference type="EMBL" id="GG745344">
    <property type="protein sequence ID" value="KNE64488.1"/>
    <property type="molecule type" value="Genomic_DNA"/>
</dbReference>
<evidence type="ECO:0000313" key="3">
    <source>
        <dbReference type="Proteomes" id="UP000054350"/>
    </source>
</evidence>
<dbReference type="AlphaFoldDB" id="A0A0L0SPQ0"/>
<dbReference type="GO" id="GO:0004029">
    <property type="term" value="F:aldehyde dehydrogenase (NAD+) activity"/>
    <property type="evidence" value="ECO:0007669"/>
    <property type="project" value="TreeGrafter"/>
</dbReference>
<dbReference type="GO" id="GO:0005737">
    <property type="term" value="C:cytoplasm"/>
    <property type="evidence" value="ECO:0007669"/>
    <property type="project" value="TreeGrafter"/>
</dbReference>
<feature type="compositionally biased region" description="Acidic residues" evidence="1">
    <location>
        <begin position="36"/>
        <end position="55"/>
    </location>
</feature>
<reference evidence="2 3" key="1">
    <citation type="submission" date="2009-11" db="EMBL/GenBank/DDBJ databases">
        <title>Annotation of Allomyces macrogynus ATCC 38327.</title>
        <authorList>
            <consortium name="The Broad Institute Genome Sequencing Platform"/>
            <person name="Russ C."/>
            <person name="Cuomo C."/>
            <person name="Burger G."/>
            <person name="Gray M.W."/>
            <person name="Holland P.W.H."/>
            <person name="King N."/>
            <person name="Lang F.B.F."/>
            <person name="Roger A.J."/>
            <person name="Ruiz-Trillo I."/>
            <person name="Young S.K."/>
            <person name="Zeng Q."/>
            <person name="Gargeya S."/>
            <person name="Fitzgerald M."/>
            <person name="Haas B."/>
            <person name="Abouelleil A."/>
            <person name="Alvarado L."/>
            <person name="Arachchi H.M."/>
            <person name="Berlin A."/>
            <person name="Chapman S.B."/>
            <person name="Gearin G."/>
            <person name="Goldberg J."/>
            <person name="Griggs A."/>
            <person name="Gujja S."/>
            <person name="Hansen M."/>
            <person name="Heiman D."/>
            <person name="Howarth C."/>
            <person name="Larimer J."/>
            <person name="Lui A."/>
            <person name="MacDonald P.J.P."/>
            <person name="McCowen C."/>
            <person name="Montmayeur A."/>
            <person name="Murphy C."/>
            <person name="Neiman D."/>
            <person name="Pearson M."/>
            <person name="Priest M."/>
            <person name="Roberts A."/>
            <person name="Saif S."/>
            <person name="Shea T."/>
            <person name="Sisk P."/>
            <person name="Stolte C."/>
            <person name="Sykes S."/>
            <person name="Wortman J."/>
            <person name="Nusbaum C."/>
            <person name="Birren B."/>
        </authorList>
    </citation>
    <scope>NUCLEOTIDE SEQUENCE [LARGE SCALE GENOMIC DNA]</scope>
    <source>
        <strain evidence="2 3">ATCC 38327</strain>
    </source>
</reference>
<reference evidence="3" key="2">
    <citation type="submission" date="2009-11" db="EMBL/GenBank/DDBJ databases">
        <title>The Genome Sequence of Allomyces macrogynus strain ATCC 38327.</title>
        <authorList>
            <consortium name="The Broad Institute Genome Sequencing Platform"/>
            <person name="Russ C."/>
            <person name="Cuomo C."/>
            <person name="Shea T."/>
            <person name="Young S.K."/>
            <person name="Zeng Q."/>
            <person name="Koehrsen M."/>
            <person name="Haas B."/>
            <person name="Borodovsky M."/>
            <person name="Guigo R."/>
            <person name="Alvarado L."/>
            <person name="Berlin A."/>
            <person name="Borenstein D."/>
            <person name="Chen Z."/>
            <person name="Engels R."/>
            <person name="Freedman E."/>
            <person name="Gellesch M."/>
            <person name="Goldberg J."/>
            <person name="Griggs A."/>
            <person name="Gujja S."/>
            <person name="Heiman D."/>
            <person name="Hepburn T."/>
            <person name="Howarth C."/>
            <person name="Jen D."/>
            <person name="Larson L."/>
            <person name="Lewis B."/>
            <person name="Mehta T."/>
            <person name="Park D."/>
            <person name="Pearson M."/>
            <person name="Roberts A."/>
            <person name="Saif S."/>
            <person name="Shenoy N."/>
            <person name="Sisk P."/>
            <person name="Stolte C."/>
            <person name="Sykes S."/>
            <person name="Walk T."/>
            <person name="White J."/>
            <person name="Yandava C."/>
            <person name="Burger G."/>
            <person name="Gray M.W."/>
            <person name="Holland P.W.H."/>
            <person name="King N."/>
            <person name="Lang F.B.F."/>
            <person name="Roger A.J."/>
            <person name="Ruiz-Trillo I."/>
            <person name="Lander E."/>
            <person name="Nusbaum C."/>
        </authorList>
    </citation>
    <scope>NUCLEOTIDE SEQUENCE [LARGE SCALE GENOMIC DNA]</scope>
    <source>
        <strain evidence="3">ATCC 38327</strain>
    </source>
</reference>
<dbReference type="InterPro" id="IPR027417">
    <property type="entry name" value="P-loop_NTPase"/>
</dbReference>
<dbReference type="InterPro" id="IPR036291">
    <property type="entry name" value="NAD(P)-bd_dom_sf"/>
</dbReference>
<dbReference type="Gene3D" id="3.40.50.300">
    <property type="entry name" value="P-loop containing nucleotide triphosphate hydrolases"/>
    <property type="match status" value="1"/>
</dbReference>
<dbReference type="STRING" id="578462.A0A0L0SPQ0"/>
<dbReference type="SUPFAM" id="SSF51735">
    <property type="entry name" value="NAD(P)-binding Rossmann-fold domains"/>
    <property type="match status" value="1"/>
</dbReference>
<protein>
    <submittedName>
        <fullName evidence="2">Uncharacterized protein</fullName>
    </submittedName>
</protein>
<dbReference type="Gene3D" id="3.40.50.720">
    <property type="entry name" value="NAD(P)-binding Rossmann-like Domain"/>
    <property type="match status" value="1"/>
</dbReference>
<dbReference type="PANTHER" id="PTHR48079:SF6">
    <property type="entry name" value="NAD(P)-BINDING DOMAIN-CONTAINING PROTEIN-RELATED"/>
    <property type="match status" value="1"/>
</dbReference>
<dbReference type="InterPro" id="IPR051783">
    <property type="entry name" value="NAD(P)-dependent_oxidoreduct"/>
</dbReference>
<feature type="region of interest" description="Disordered" evidence="1">
    <location>
        <begin position="26"/>
        <end position="76"/>
    </location>
</feature>
<dbReference type="OrthoDB" id="10262413at2759"/>
<feature type="region of interest" description="Disordered" evidence="1">
    <location>
        <begin position="450"/>
        <end position="473"/>
    </location>
</feature>
<sequence>MPPSARVFLSDVDTPIPHVLARKLAKLVVGSRRPPDEDDTGDNPDDSENPDENDGDNGALGRAPSPRRTAGSDEPDTYQVIGATRFDAADEDVVPADLLTDGADPVGKSQETRDLMDAIATRGRAPAWVKRAFPARNRDELQRTILEANVVIIDFLHSIEDVPFILQVLNDNAHQFINAPKTIIALSTVLTWARTKPDLDDPDAPIAEDEYRRRKPHPNFRVHVQMEKEWVKLAKKECYRAYVVWAGLVYHAGESVLHPMLKAAWHGEHVAVYGDGANAWPMIHVDDLCEVVMNLVEKRPAGFKYMLAIEDVRPTYADIARAISQTLGTGKVRAFPKDHLLVARDLSSSTRDLLLANLKLEAAHIKSLGMQWRYETGLIENLPRFLDEFRRARGLTPLRMILLGPPMAGKSYYAAKIASYYKLPLVDVEGVTKETMDRLHRRVALGVAQQEREQLANDGGDSTAATEPKEKDP</sequence>
<accession>A0A0L0SPQ0</accession>
<dbReference type="VEuPathDB" id="FungiDB:AMAG_19169"/>
<dbReference type="Proteomes" id="UP000054350">
    <property type="component" value="Unassembled WGS sequence"/>
</dbReference>
<keyword evidence="3" id="KW-1185">Reference proteome</keyword>
<evidence type="ECO:0000256" key="1">
    <source>
        <dbReference type="SAM" id="MobiDB-lite"/>
    </source>
</evidence>